<feature type="transmembrane region" description="Helical" evidence="1">
    <location>
        <begin position="546"/>
        <end position="566"/>
    </location>
</feature>
<evidence type="ECO:0000313" key="2">
    <source>
        <dbReference type="EMBL" id="VUC37057.1"/>
    </source>
</evidence>
<feature type="transmembrane region" description="Helical" evidence="1">
    <location>
        <begin position="520"/>
        <end position="540"/>
    </location>
</feature>
<keyword evidence="1" id="KW-1133">Transmembrane helix</keyword>
<evidence type="ECO:0000256" key="1">
    <source>
        <dbReference type="SAM" id="Phobius"/>
    </source>
</evidence>
<reference evidence="2 3" key="1">
    <citation type="submission" date="2019-06" db="EMBL/GenBank/DDBJ databases">
        <authorList>
            <person name="Broberg M."/>
        </authorList>
    </citation>
    <scope>NUCLEOTIDE SEQUENCE [LARGE SCALE GENOMIC DNA]</scope>
</reference>
<organism evidence="2 3">
    <name type="scientific">Bionectria ochroleuca</name>
    <name type="common">Gliocladium roseum</name>
    <dbReference type="NCBI Taxonomy" id="29856"/>
    <lineage>
        <taxon>Eukaryota</taxon>
        <taxon>Fungi</taxon>
        <taxon>Dikarya</taxon>
        <taxon>Ascomycota</taxon>
        <taxon>Pezizomycotina</taxon>
        <taxon>Sordariomycetes</taxon>
        <taxon>Hypocreomycetidae</taxon>
        <taxon>Hypocreales</taxon>
        <taxon>Bionectriaceae</taxon>
        <taxon>Clonostachys</taxon>
    </lineage>
</organism>
<feature type="transmembrane region" description="Helical" evidence="1">
    <location>
        <begin position="578"/>
        <end position="602"/>
    </location>
</feature>
<keyword evidence="1" id="KW-0472">Membrane</keyword>
<feature type="transmembrane region" description="Helical" evidence="1">
    <location>
        <begin position="413"/>
        <end position="439"/>
    </location>
</feature>
<feature type="transmembrane region" description="Helical" evidence="1">
    <location>
        <begin position="50"/>
        <end position="70"/>
    </location>
</feature>
<dbReference type="Proteomes" id="UP000766486">
    <property type="component" value="Unassembled WGS sequence"/>
</dbReference>
<evidence type="ECO:0000313" key="3">
    <source>
        <dbReference type="Proteomes" id="UP000766486"/>
    </source>
</evidence>
<keyword evidence="3" id="KW-1185">Reference proteome</keyword>
<gene>
    <name evidence="2" type="ORF">CLO192961_LOCUS462825</name>
</gene>
<protein>
    <submittedName>
        <fullName evidence="2">Uncharacterized protein</fullName>
    </submittedName>
</protein>
<feature type="transmembrane region" description="Helical" evidence="1">
    <location>
        <begin position="622"/>
        <end position="643"/>
    </location>
</feature>
<accession>A0ABY6V458</accession>
<comment type="caution">
    <text evidence="2">The sequence shown here is derived from an EMBL/GenBank/DDBJ whole genome shotgun (WGS) entry which is preliminary data.</text>
</comment>
<name>A0ABY6V458_BIOOC</name>
<sequence length="665" mass="74225">MDRQEHGHSGSDVQETLVKKPQISISQKCVRPFKEAWHDLRSMKWQREGVMYLFALWIYCLITLVVWLSLVSKNSGASKDNTPCHPDGKFNAIADTFDWWSPNGLFQITLRTGTLSFDSAKAVDIFWNLIVGRGGQALLAIASTRIWIEYLSVSIATKPTSYTTVWLLRFYTEPSTLSTFRLARQFFLGRGLASAFKMWFLVIAALFVVAFPTLMSSLAGYTTANQAWVDLGENGLDSYSQAFPLAFIVHDGDRVGLAKNQHVPYDEEYKLKKRTAARGLVVGSTTFLPSIISGYRSIQEPGSYSNLIGNVTAYVLSYGLSNMADSAIGKGQNGTIWGKETLQGPPLNITGFYLPRIIFRPNRSEDLWASKGENDPLFTDKTLMTFSLSNGVYNIATIQKNGTCQPVQNRYQWGFSFLQMFINVILLSLWTILMTLVWIKSHLTLKLNGFAAIYNTWKGLLEFTEVLGGQLKAAGIEYLTIDDKQLEHEIEKLLQGGSVTGLPLPQGFYSLRQGILRQKWLLLALFWGHLAICLDIFDTFTWYDKATILISFAVKCISAISIAILASVKVGADIFKRVAVFLAVCAMAIPFFLFTCGFLAAPGPCLGATLALVSGTTTRSKATLFGVPFILNYIIAVVMMPYMGRDRTFLDSYYSASRDSSYYTY</sequence>
<proteinExistence type="predicted"/>
<keyword evidence="1" id="KW-0812">Transmembrane</keyword>
<dbReference type="EMBL" id="CABFNS010000936">
    <property type="protein sequence ID" value="VUC37057.1"/>
    <property type="molecule type" value="Genomic_DNA"/>
</dbReference>